<evidence type="ECO:0000313" key="3">
    <source>
        <dbReference type="EMBL" id="CAD0099800.1"/>
    </source>
</evidence>
<dbReference type="PANTHER" id="PTHR10039">
    <property type="entry name" value="AMELOGENIN"/>
    <property type="match status" value="1"/>
</dbReference>
<organism evidence="3 4">
    <name type="scientific">Aureobasidium mustum</name>
    <dbReference type="NCBI Taxonomy" id="2773714"/>
    <lineage>
        <taxon>Eukaryota</taxon>
        <taxon>Fungi</taxon>
        <taxon>Dikarya</taxon>
        <taxon>Ascomycota</taxon>
        <taxon>Pezizomycotina</taxon>
        <taxon>Dothideomycetes</taxon>
        <taxon>Dothideomycetidae</taxon>
        <taxon>Dothideales</taxon>
        <taxon>Saccotheciaceae</taxon>
        <taxon>Aureobasidium</taxon>
    </lineage>
</organism>
<evidence type="ECO:0000259" key="2">
    <source>
        <dbReference type="Pfam" id="PF24883"/>
    </source>
</evidence>
<dbReference type="EMBL" id="CAIJEO010000010">
    <property type="protein sequence ID" value="CAD0099800.1"/>
    <property type="molecule type" value="Genomic_DNA"/>
</dbReference>
<reference evidence="3" key="1">
    <citation type="submission" date="2020-06" db="EMBL/GenBank/DDBJ databases">
        <authorList>
            <person name="Onetto C."/>
        </authorList>
    </citation>
    <scope>NUCLEOTIDE SEQUENCE</scope>
</reference>
<protein>
    <recommendedName>
        <fullName evidence="2">Nephrocystin 3-like N-terminal domain-containing protein</fullName>
    </recommendedName>
</protein>
<evidence type="ECO:0000313" key="4">
    <source>
        <dbReference type="Proteomes" id="UP000714618"/>
    </source>
</evidence>
<accession>A0A9N8K729</accession>
<comment type="caution">
    <text evidence="3">The sequence shown here is derived from an EMBL/GenBank/DDBJ whole genome shotgun (WGS) entry which is preliminary data.</text>
</comment>
<dbReference type="Proteomes" id="UP000714618">
    <property type="component" value="Unassembled WGS sequence"/>
</dbReference>
<dbReference type="OrthoDB" id="1577640at2759"/>
<dbReference type="PANTHER" id="PTHR10039:SF16">
    <property type="entry name" value="GPI INOSITOL-DEACYLASE"/>
    <property type="match status" value="1"/>
</dbReference>
<gene>
    <name evidence="3" type="ORF">AWRI4233_LOCUS8625</name>
</gene>
<name>A0A9N8K729_9PEZI</name>
<evidence type="ECO:0000256" key="1">
    <source>
        <dbReference type="ARBA" id="ARBA00022737"/>
    </source>
</evidence>
<dbReference type="InterPro" id="IPR056884">
    <property type="entry name" value="NPHP3-like_N"/>
</dbReference>
<keyword evidence="1" id="KW-0677">Repeat</keyword>
<sequence>MLNQAAHTRVVIDALDESCQQKETLEWLRRIFADQSIAPNKLNVIITSRREYDIESAFLKWLPERNVLAIKAEDVNRDISDFVRSQIRLDPRLERWRERTDIQTEIESKLIGKAGGM</sequence>
<keyword evidence="4" id="KW-1185">Reference proteome</keyword>
<feature type="domain" description="Nephrocystin 3-like N-terminal" evidence="2">
    <location>
        <begin position="4"/>
        <end position="49"/>
    </location>
</feature>
<dbReference type="AlphaFoldDB" id="A0A9N8K729"/>
<proteinExistence type="predicted"/>
<dbReference type="Pfam" id="PF24883">
    <property type="entry name" value="NPHP3_N"/>
    <property type="match status" value="1"/>
</dbReference>